<dbReference type="InterPro" id="IPR017900">
    <property type="entry name" value="4Fe4S_Fe_S_CS"/>
</dbReference>
<dbReference type="PROSITE" id="PS00198">
    <property type="entry name" value="4FE4S_FER_1"/>
    <property type="match status" value="1"/>
</dbReference>
<dbReference type="PANTHER" id="PTHR43312:SF2">
    <property type="entry name" value="OXIDOREDUCTASE"/>
    <property type="match status" value="1"/>
</dbReference>
<dbReference type="PANTHER" id="PTHR43312">
    <property type="entry name" value="D-THREO-ALDOSE 1-DEHYDROGENASE"/>
    <property type="match status" value="1"/>
</dbReference>
<keyword evidence="1" id="KW-0479">Metal-binding</keyword>
<dbReference type="Pfam" id="PF13187">
    <property type="entry name" value="Fer4_9"/>
    <property type="match status" value="1"/>
</dbReference>
<dbReference type="GO" id="GO:0016491">
    <property type="term" value="F:oxidoreductase activity"/>
    <property type="evidence" value="ECO:0007669"/>
    <property type="project" value="InterPro"/>
</dbReference>
<dbReference type="EMBL" id="CADCTZ010001802">
    <property type="protein sequence ID" value="CAA9419469.1"/>
    <property type="molecule type" value="Genomic_DNA"/>
</dbReference>
<keyword evidence="2" id="KW-0408">Iron</keyword>
<proteinExistence type="predicted"/>
<dbReference type="PROSITE" id="PS51379">
    <property type="entry name" value="4FE4S_FER_2"/>
    <property type="match status" value="1"/>
</dbReference>
<dbReference type="SUPFAM" id="SSF46548">
    <property type="entry name" value="alpha-helical ferredoxin"/>
    <property type="match status" value="1"/>
</dbReference>
<evidence type="ECO:0000256" key="1">
    <source>
        <dbReference type="ARBA" id="ARBA00022723"/>
    </source>
</evidence>
<dbReference type="InterPro" id="IPR036812">
    <property type="entry name" value="NAD(P)_OxRdtase_dom_sf"/>
</dbReference>
<dbReference type="Gene3D" id="3.20.20.100">
    <property type="entry name" value="NADP-dependent oxidoreductase domain"/>
    <property type="match status" value="1"/>
</dbReference>
<evidence type="ECO:0000256" key="2">
    <source>
        <dbReference type="ARBA" id="ARBA00023004"/>
    </source>
</evidence>
<evidence type="ECO:0000259" key="4">
    <source>
        <dbReference type="PROSITE" id="PS51379"/>
    </source>
</evidence>
<dbReference type="Pfam" id="PF00248">
    <property type="entry name" value="Aldo_ket_red"/>
    <property type="match status" value="1"/>
</dbReference>
<dbReference type="InterPro" id="IPR023210">
    <property type="entry name" value="NADP_OxRdtase_dom"/>
</dbReference>
<feature type="domain" description="4Fe-4S ferredoxin-type" evidence="4">
    <location>
        <begin position="330"/>
        <end position="361"/>
    </location>
</feature>
<name>A0A6J4PTM1_9CYAN</name>
<reference evidence="5" key="1">
    <citation type="submission" date="2020-02" db="EMBL/GenBank/DDBJ databases">
        <authorList>
            <person name="Meier V. D."/>
        </authorList>
    </citation>
    <scope>NUCLEOTIDE SEQUENCE</scope>
    <source>
        <strain evidence="5">AVDCRST_MAG84</strain>
    </source>
</reference>
<dbReference type="GO" id="GO:0046872">
    <property type="term" value="F:metal ion binding"/>
    <property type="evidence" value="ECO:0007669"/>
    <property type="project" value="UniProtKB-KW"/>
</dbReference>
<dbReference type="AlphaFoldDB" id="A0A6J4PTM1"/>
<evidence type="ECO:0000313" key="5">
    <source>
        <dbReference type="EMBL" id="CAA9419469.1"/>
    </source>
</evidence>
<protein>
    <submittedName>
        <fullName evidence="5">Aldo/keto reductase slr1520, 4Fe-4S-containing</fullName>
    </submittedName>
</protein>
<organism evidence="5">
    <name type="scientific">uncultured Microcoleus sp</name>
    <dbReference type="NCBI Taxonomy" id="259945"/>
    <lineage>
        <taxon>Bacteria</taxon>
        <taxon>Bacillati</taxon>
        <taxon>Cyanobacteriota</taxon>
        <taxon>Cyanophyceae</taxon>
        <taxon>Oscillatoriophycideae</taxon>
        <taxon>Oscillatoriales</taxon>
        <taxon>Microcoleaceae</taxon>
        <taxon>Microcoleus</taxon>
        <taxon>environmental samples</taxon>
    </lineage>
</organism>
<sequence length="376" mass="41812">MRYRRFGKTNLHLSVFSLGTMRYLASEETACQTVQQAVSQGINHLETAAGYGCSEEYLGAALSAGLSVHRSRFHVTTKISPTQDAAAMERCIDSSLKRLNLDYIDCLAIHGLNTWEHLAWVRSPTGCMEAVRKALADGRIRHVGFSTHGPLDLILAAINTDLFEFVNLHYYYFFQRNAPAIELAQHKDMGVFIISPADKGGQLYTPPETLAQLCSPFSPLELNYRFLLSDTRIGTLSVGAANAAELEQPLKYCDRDFPLTSAEIAAFDRLESVIAANLASDKCSQCYACLPCPENINIPEVLRLRNLAVGCDMIDFGKYRYAMFENAGHWFPGSKGNRCTDCGECLPRCPEELDIPTLLKDTHQRLGGKAGRRLWD</sequence>
<dbReference type="GO" id="GO:0051536">
    <property type="term" value="F:iron-sulfur cluster binding"/>
    <property type="evidence" value="ECO:0007669"/>
    <property type="project" value="UniProtKB-KW"/>
</dbReference>
<dbReference type="SUPFAM" id="SSF51430">
    <property type="entry name" value="NAD(P)-linked oxidoreductase"/>
    <property type="match status" value="1"/>
</dbReference>
<accession>A0A6J4PTM1</accession>
<dbReference type="PRINTS" id="PR00069">
    <property type="entry name" value="ALDKETRDTASE"/>
</dbReference>
<dbReference type="InterPro" id="IPR053135">
    <property type="entry name" value="AKR2_Oxidoreductase"/>
</dbReference>
<dbReference type="InterPro" id="IPR017896">
    <property type="entry name" value="4Fe4S_Fe-S-bd"/>
</dbReference>
<dbReference type="CDD" id="cd19096">
    <property type="entry name" value="AKR_Fe-S_oxidoreductase"/>
    <property type="match status" value="1"/>
</dbReference>
<dbReference type="InterPro" id="IPR020471">
    <property type="entry name" value="AKR"/>
</dbReference>
<keyword evidence="3" id="KW-0411">Iron-sulfur</keyword>
<evidence type="ECO:0000256" key="3">
    <source>
        <dbReference type="ARBA" id="ARBA00023014"/>
    </source>
</evidence>
<gene>
    <name evidence="5" type="ORF">AVDCRST_MAG84-7059</name>
</gene>